<dbReference type="Pfam" id="PF00005">
    <property type="entry name" value="ABC_tran"/>
    <property type="match status" value="2"/>
</dbReference>
<dbReference type="InterPro" id="IPR056227">
    <property type="entry name" value="TMD0_ABC"/>
</dbReference>
<feature type="domain" description="ABC transporter" evidence="11">
    <location>
        <begin position="1195"/>
        <end position="1441"/>
    </location>
</feature>
<feature type="transmembrane region" description="Helical" evidence="10">
    <location>
        <begin position="1136"/>
        <end position="1157"/>
    </location>
</feature>
<dbReference type="GO" id="GO:0005524">
    <property type="term" value="F:ATP binding"/>
    <property type="evidence" value="ECO:0007669"/>
    <property type="project" value="UniProtKB-KW"/>
</dbReference>
<feature type="transmembrane region" description="Helical" evidence="10">
    <location>
        <begin position="1100"/>
        <end position="1124"/>
    </location>
</feature>
<organism evidence="13 14">
    <name type="scientific">Akanthomyces lecanii RCEF 1005</name>
    <dbReference type="NCBI Taxonomy" id="1081108"/>
    <lineage>
        <taxon>Eukaryota</taxon>
        <taxon>Fungi</taxon>
        <taxon>Dikarya</taxon>
        <taxon>Ascomycota</taxon>
        <taxon>Pezizomycotina</taxon>
        <taxon>Sordariomycetes</taxon>
        <taxon>Hypocreomycetidae</taxon>
        <taxon>Hypocreales</taxon>
        <taxon>Cordycipitaceae</taxon>
        <taxon>Akanthomyces</taxon>
        <taxon>Cordyceps confragosa</taxon>
    </lineage>
</organism>
<feature type="transmembrane region" description="Helical" evidence="10">
    <location>
        <begin position="871"/>
        <end position="899"/>
    </location>
</feature>
<dbReference type="InterPro" id="IPR017871">
    <property type="entry name" value="ABC_transporter-like_CS"/>
</dbReference>
<evidence type="ECO:0000256" key="7">
    <source>
        <dbReference type="ARBA" id="ARBA00022989"/>
    </source>
</evidence>
<name>A0A168GWJ1_CORDF</name>
<dbReference type="OrthoDB" id="4868272at2759"/>
<comment type="subcellular location">
    <subcellularLocation>
        <location evidence="1">Cell membrane</location>
        <topology evidence="1">Multi-pass membrane protein</topology>
    </subcellularLocation>
</comment>
<dbReference type="SUPFAM" id="SSF90123">
    <property type="entry name" value="ABC transporter transmembrane region"/>
    <property type="match status" value="2"/>
</dbReference>
<sequence length="1441" mass="158608">MFWHADHWFWPSGLPAFDFSLKFEETILQILPSGSFIFFASASFLHYRQNNARIRRGQLLWAKMCAALVLIALELANLILRRFSAIYTDTTYPAASLDFAAAVAVAAVVYIEHRHAIRTSALLGLFLAIGTLIDGTKSRSYFLRDLNASGAVSAATASVRLFLVILEEVPKTNLIIDPELRTISDGEASSGFFSRSLFLFLRPMLRGGYKGILVLDDLSDLGIEFAARGLFSTLSDHWPASQRASKNSLFVACCKAWKWALIVILIPRLCLTGFVYSQPFVMHAVITHIGGPDDAEKGGLTGATVAAFGGAAICRAASTHLKNRFITRVRGGLIAQLFDKSYRLKVSEAKKQAAITMMSADYESIADGIPSFIEIPFAILEASLGIFFLSRFIKLACFVVFIPMILSPLFGHIIGGHQSAAVAYWNGEIQKRVAKTSHVLSQLPAIKSLGLGPKVAQYIQRLRVDETHASRKYRIFQAISSGTSVLVDHLTPVIVVAAGLFTNMFGVRLDPNIVYPTLGVLTLAKEPLADLLNIYPRAMSMLACFERVQLFLSQEEHEDTRVVSRTCPDAGQDDLSSFGAHSTSEKAADRTPVLIFRFEKASIAPRGSNEPVLSNVDFSINQGSVTTMFGPTSSGKTIFLESMLGEAEILDGKLYIDEVALHIAVCGQEVFLPNSTVRDCIVGACKYEPTWFDTVIRYCKLVEDLQRLPNGEYYVIGSGGIGLSGGQRQRIGIARSVYARTQVIIFDDIFSALDRRTAIEILIGLCGQGGLLRQQNCTVILSSYLPECLDVADNLLLLDGEGNISLETRNSKGKVEAEVACLLRQGLFGEKENVPADETTDASEVDDKPARPAGGVERVDERRQRGDIRLYMLWVNSVGRVSVALFMFLMVFVTASDAFPNIFVRLWIEFAPANKKYLIGYALIALSSGLLTCAGVATMFVKLAPRASNGLHGRLTTVMTQATIGFLSTTDSGSLLNRYSEDMELVSKRIAGKSYTTIYAFLGTIAHTAPIFASASYMVATLPVVVLCLFAVQRYYLRTSRQLRLLQIEAQAPLVTSLRDIGTGIIYIRGFGTQEHSFSRCLHLIDQSQKPYYYLLASQALLTLILELIVAMMALTLALVALYAKDSTDPNAAGLAFLNLIFIGQGFTMVVNAWTGMETSVGSLARLRDFLRDTPTEHKGDAVDLPQEWPSRGEIIFTNVAARYKLGDKSEQPAVLQGLDLRIEPGKKIGIMGRTGSGKSSLLNSILGFLEYDGQITIDGVEIKTAHPDELRSRIITISQDLVELDGTIRDNMLPYDKSWDETAPVKLDAEQQKEAERRDEIVRETLVRLGIWQQLASKGGLDAILDQVGYSFGDKQLLCIARAVVRRRLTGSKLVLVDEATASVDSWRDQIVREMMREYFRGCTMIVVAHREETIADSNRTIHMASGRIESVDNYDANEG</sequence>
<dbReference type="InterPro" id="IPR036640">
    <property type="entry name" value="ABC1_TM_sf"/>
</dbReference>
<dbReference type="InterPro" id="IPR044726">
    <property type="entry name" value="ABCC_6TM_D2"/>
</dbReference>
<gene>
    <name evidence="13" type="ORF">LEL_06694</name>
</gene>
<feature type="transmembrane region" description="Helical" evidence="10">
    <location>
        <begin position="386"/>
        <end position="406"/>
    </location>
</feature>
<dbReference type="Gene3D" id="3.40.50.300">
    <property type="entry name" value="P-loop containing nucleotide triphosphate hydrolases"/>
    <property type="match status" value="2"/>
</dbReference>
<dbReference type="Pfam" id="PF24357">
    <property type="entry name" value="TMD0_ABC"/>
    <property type="match status" value="1"/>
</dbReference>
<evidence type="ECO:0000256" key="10">
    <source>
        <dbReference type="SAM" id="Phobius"/>
    </source>
</evidence>
<evidence type="ECO:0000313" key="14">
    <source>
        <dbReference type="Proteomes" id="UP000076881"/>
    </source>
</evidence>
<accession>A0A168GWJ1</accession>
<keyword evidence="3" id="KW-1003">Cell membrane</keyword>
<dbReference type="PROSITE" id="PS00211">
    <property type="entry name" value="ABC_TRANSPORTER_1"/>
    <property type="match status" value="2"/>
</dbReference>
<feature type="transmembrane region" description="Helical" evidence="10">
    <location>
        <begin position="919"/>
        <end position="941"/>
    </location>
</feature>
<dbReference type="Gene3D" id="1.20.1560.10">
    <property type="entry name" value="ABC transporter type 1, transmembrane domain"/>
    <property type="match status" value="2"/>
</dbReference>
<dbReference type="SMART" id="SM00382">
    <property type="entry name" value="AAA"/>
    <property type="match status" value="2"/>
</dbReference>
<evidence type="ECO:0000256" key="5">
    <source>
        <dbReference type="ARBA" id="ARBA00022741"/>
    </source>
</evidence>
<evidence type="ECO:0000256" key="1">
    <source>
        <dbReference type="ARBA" id="ARBA00004651"/>
    </source>
</evidence>
<dbReference type="EMBL" id="AZHF01000004">
    <property type="protein sequence ID" value="OAA77010.1"/>
    <property type="molecule type" value="Genomic_DNA"/>
</dbReference>
<evidence type="ECO:0000256" key="6">
    <source>
        <dbReference type="ARBA" id="ARBA00022840"/>
    </source>
</evidence>
<keyword evidence="2" id="KW-0813">Transport</keyword>
<keyword evidence="14" id="KW-1185">Reference proteome</keyword>
<keyword evidence="7 10" id="KW-1133">Transmembrane helix</keyword>
<feature type="transmembrane region" description="Helical" evidence="10">
    <location>
        <begin position="256"/>
        <end position="276"/>
    </location>
</feature>
<dbReference type="GO" id="GO:0140359">
    <property type="term" value="F:ABC-type transporter activity"/>
    <property type="evidence" value="ECO:0007669"/>
    <property type="project" value="InterPro"/>
</dbReference>
<evidence type="ECO:0000256" key="9">
    <source>
        <dbReference type="SAM" id="MobiDB-lite"/>
    </source>
</evidence>
<keyword evidence="5" id="KW-0547">Nucleotide-binding</keyword>
<evidence type="ECO:0000313" key="13">
    <source>
        <dbReference type="EMBL" id="OAA77010.1"/>
    </source>
</evidence>
<feature type="domain" description="ABC transporter" evidence="11">
    <location>
        <begin position="596"/>
        <end position="825"/>
    </location>
</feature>
<reference evidence="13 14" key="1">
    <citation type="journal article" date="2016" name="Genome Biol. Evol.">
        <title>Divergent and convergent evolution of fungal pathogenicity.</title>
        <authorList>
            <person name="Shang Y."/>
            <person name="Xiao G."/>
            <person name="Zheng P."/>
            <person name="Cen K."/>
            <person name="Zhan S."/>
            <person name="Wang C."/>
        </authorList>
    </citation>
    <scope>NUCLEOTIDE SEQUENCE [LARGE SCALE GENOMIC DNA]</scope>
    <source>
        <strain evidence="13 14">RCEF 1005</strain>
    </source>
</reference>
<evidence type="ECO:0000256" key="4">
    <source>
        <dbReference type="ARBA" id="ARBA00022692"/>
    </source>
</evidence>
<keyword evidence="6" id="KW-0067">ATP-binding</keyword>
<dbReference type="GO" id="GO:0016887">
    <property type="term" value="F:ATP hydrolysis activity"/>
    <property type="evidence" value="ECO:0007669"/>
    <property type="project" value="InterPro"/>
</dbReference>
<dbReference type="Pfam" id="PF00664">
    <property type="entry name" value="ABC_membrane"/>
    <property type="match status" value="2"/>
</dbReference>
<dbReference type="InterPro" id="IPR050173">
    <property type="entry name" value="ABC_transporter_C-like"/>
</dbReference>
<dbReference type="STRING" id="1081108.A0A168GWJ1"/>
<dbReference type="SUPFAM" id="SSF52540">
    <property type="entry name" value="P-loop containing nucleoside triphosphate hydrolases"/>
    <property type="match status" value="2"/>
</dbReference>
<keyword evidence="8 10" id="KW-0472">Membrane</keyword>
<dbReference type="InterPro" id="IPR011527">
    <property type="entry name" value="ABC1_TM_dom"/>
</dbReference>
<dbReference type="Proteomes" id="UP000076881">
    <property type="component" value="Unassembled WGS sequence"/>
</dbReference>
<feature type="transmembrane region" description="Helical" evidence="10">
    <location>
        <begin position="27"/>
        <end position="47"/>
    </location>
</feature>
<keyword evidence="4 10" id="KW-0812">Transmembrane</keyword>
<dbReference type="InterPro" id="IPR027417">
    <property type="entry name" value="P-loop_NTPase"/>
</dbReference>
<evidence type="ECO:0000256" key="2">
    <source>
        <dbReference type="ARBA" id="ARBA00022448"/>
    </source>
</evidence>
<dbReference type="PROSITE" id="PS50929">
    <property type="entry name" value="ABC_TM1F"/>
    <property type="match status" value="2"/>
</dbReference>
<evidence type="ECO:0000256" key="3">
    <source>
        <dbReference type="ARBA" id="ARBA00022475"/>
    </source>
</evidence>
<evidence type="ECO:0000259" key="12">
    <source>
        <dbReference type="PROSITE" id="PS50929"/>
    </source>
</evidence>
<evidence type="ECO:0000259" key="11">
    <source>
        <dbReference type="PROSITE" id="PS50893"/>
    </source>
</evidence>
<feature type="transmembrane region" description="Helical" evidence="10">
    <location>
        <begin position="1019"/>
        <end position="1037"/>
    </location>
</feature>
<dbReference type="PANTHER" id="PTHR24223:SF399">
    <property type="entry name" value="ABC TRANSPORTER ATNG"/>
    <property type="match status" value="1"/>
</dbReference>
<feature type="domain" description="ABC transmembrane type-1" evidence="12">
    <location>
        <begin position="884"/>
        <end position="1159"/>
    </location>
</feature>
<dbReference type="PANTHER" id="PTHR24223">
    <property type="entry name" value="ATP-BINDING CASSETTE SUB-FAMILY C"/>
    <property type="match status" value="1"/>
</dbReference>
<dbReference type="PROSITE" id="PS50893">
    <property type="entry name" value="ABC_TRANSPORTER_2"/>
    <property type="match status" value="2"/>
</dbReference>
<feature type="domain" description="ABC transmembrane type-1" evidence="12">
    <location>
        <begin position="269"/>
        <end position="540"/>
    </location>
</feature>
<dbReference type="InterPro" id="IPR003439">
    <property type="entry name" value="ABC_transporter-like_ATP-bd"/>
</dbReference>
<feature type="transmembrane region" description="Helical" evidence="10">
    <location>
        <begin position="92"/>
        <end position="111"/>
    </location>
</feature>
<proteinExistence type="predicted"/>
<protein>
    <submittedName>
        <fullName evidence="13">ABC transporter</fullName>
    </submittedName>
</protein>
<dbReference type="GO" id="GO:0005886">
    <property type="term" value="C:plasma membrane"/>
    <property type="evidence" value="ECO:0007669"/>
    <property type="project" value="UniProtKB-SubCell"/>
</dbReference>
<comment type="caution">
    <text evidence="13">The sequence shown here is derived from an EMBL/GenBank/DDBJ whole genome shotgun (WGS) entry which is preliminary data.</text>
</comment>
<feature type="transmembrane region" description="Helical" evidence="10">
    <location>
        <begin position="59"/>
        <end position="80"/>
    </location>
</feature>
<evidence type="ECO:0000256" key="8">
    <source>
        <dbReference type="ARBA" id="ARBA00023136"/>
    </source>
</evidence>
<dbReference type="CDD" id="cd18580">
    <property type="entry name" value="ABC_6TM_ABCC_D2"/>
    <property type="match status" value="1"/>
</dbReference>
<feature type="region of interest" description="Disordered" evidence="9">
    <location>
        <begin position="835"/>
        <end position="858"/>
    </location>
</feature>
<dbReference type="InterPro" id="IPR003593">
    <property type="entry name" value="AAA+_ATPase"/>
</dbReference>